<dbReference type="InterPro" id="IPR017853">
    <property type="entry name" value="GH"/>
</dbReference>
<dbReference type="Pfam" id="PF03537">
    <property type="entry name" value="Glyco_hydro_114"/>
    <property type="match status" value="1"/>
</dbReference>
<keyword evidence="6" id="KW-1185">Reference proteome</keyword>
<proteinExistence type="predicted"/>
<feature type="signal peptide" evidence="3">
    <location>
        <begin position="1"/>
        <end position="23"/>
    </location>
</feature>
<dbReference type="Gene3D" id="3.20.20.70">
    <property type="entry name" value="Aldolase class I"/>
    <property type="match status" value="1"/>
</dbReference>
<comment type="catalytic activity">
    <reaction evidence="1">
        <text>Hydrolysis of terminal, non-reducing alpha-D-galactose residues in alpha-D-galactosides, including galactose oligosaccharides, galactomannans and galactolipids.</text>
        <dbReference type="EC" id="3.2.1.22"/>
    </reaction>
</comment>
<evidence type="ECO:0000256" key="1">
    <source>
        <dbReference type="ARBA" id="ARBA00001255"/>
    </source>
</evidence>
<dbReference type="SUPFAM" id="SSF51445">
    <property type="entry name" value="(Trans)glycosidases"/>
    <property type="match status" value="1"/>
</dbReference>
<gene>
    <name evidence="5" type="ORF">LTR24_002757</name>
</gene>
<protein>
    <recommendedName>
        <fullName evidence="2">alpha-galactosidase</fullName>
        <ecNumber evidence="2">3.2.1.22</ecNumber>
    </recommendedName>
</protein>
<dbReference type="PANTHER" id="PTHR35273">
    <property type="entry name" value="ALPHA-1,4 POLYGALACTOSAMINIDASE, PUTATIVE (AFU_ORTHOLOGUE AFUA_3G07890)-RELATED"/>
    <property type="match status" value="1"/>
</dbReference>
<dbReference type="InterPro" id="IPR004352">
    <property type="entry name" value="GH114_TIM-barrel"/>
</dbReference>
<dbReference type="EMBL" id="JAVRRG010000024">
    <property type="protein sequence ID" value="KAK5096058.1"/>
    <property type="molecule type" value="Genomic_DNA"/>
</dbReference>
<evidence type="ECO:0000256" key="3">
    <source>
        <dbReference type="SAM" id="SignalP"/>
    </source>
</evidence>
<sequence length="279" mass="30153">MSSQAATIKALLTGLILACTVSAYPALTARQSASSIWQPPQGLTWDYHLLEPAPNSPTADVMAIDLFDNDATTISALQSAGTKVICYFSAGSWEDWRDDWTNPAASDVGNDLSGWEGEKWADTRSATVRQAMASRIALAQEKGCDAVDPDNIDGYNNDNGLGLTSDDSVDYVQFLASEAHARNLAIGLKNSLEIIDTLADDVEFAVNEQCHQYNECDVYNDFVGSGKAVFHVEYPKGEEVNDDRPAKAAVKAAIYNDPASGTFSTILKNIDLDGWIESL</sequence>
<comment type="caution">
    <text evidence="5">The sequence shown here is derived from an EMBL/GenBank/DDBJ whole genome shotgun (WGS) entry which is preliminary data.</text>
</comment>
<feature type="domain" description="Glycoside-hydrolase family GH114 TIM-barrel" evidence="4">
    <location>
        <begin position="44"/>
        <end position="275"/>
    </location>
</feature>
<dbReference type="InterPro" id="IPR013785">
    <property type="entry name" value="Aldolase_TIM"/>
</dbReference>
<evidence type="ECO:0000256" key="2">
    <source>
        <dbReference type="ARBA" id="ARBA00012755"/>
    </source>
</evidence>
<evidence type="ECO:0000259" key="4">
    <source>
        <dbReference type="Pfam" id="PF03537"/>
    </source>
</evidence>
<keyword evidence="3" id="KW-0732">Signal</keyword>
<reference evidence="5 6" key="1">
    <citation type="submission" date="2023-08" db="EMBL/GenBank/DDBJ databases">
        <title>Black Yeasts Isolated from many extreme environments.</title>
        <authorList>
            <person name="Coleine C."/>
            <person name="Stajich J.E."/>
            <person name="Selbmann L."/>
        </authorList>
    </citation>
    <scope>NUCLEOTIDE SEQUENCE [LARGE SCALE GENOMIC DNA]</scope>
    <source>
        <strain evidence="5 6">CCFEE 5885</strain>
    </source>
</reference>
<feature type="chain" id="PRO_5045954515" description="alpha-galactosidase" evidence="3">
    <location>
        <begin position="24"/>
        <end position="279"/>
    </location>
</feature>
<accession>A0ABR0KH74</accession>
<dbReference type="EC" id="3.2.1.22" evidence="2"/>
<evidence type="ECO:0000313" key="6">
    <source>
        <dbReference type="Proteomes" id="UP001345013"/>
    </source>
</evidence>
<organism evidence="5 6">
    <name type="scientific">Lithohypha guttulata</name>
    <dbReference type="NCBI Taxonomy" id="1690604"/>
    <lineage>
        <taxon>Eukaryota</taxon>
        <taxon>Fungi</taxon>
        <taxon>Dikarya</taxon>
        <taxon>Ascomycota</taxon>
        <taxon>Pezizomycotina</taxon>
        <taxon>Eurotiomycetes</taxon>
        <taxon>Chaetothyriomycetidae</taxon>
        <taxon>Chaetothyriales</taxon>
        <taxon>Trichomeriaceae</taxon>
        <taxon>Lithohypha</taxon>
    </lineage>
</organism>
<dbReference type="PANTHER" id="PTHR35273:SF2">
    <property type="entry name" value="ALPHA-GALACTOSIDASE"/>
    <property type="match status" value="1"/>
</dbReference>
<name>A0ABR0KH74_9EURO</name>
<evidence type="ECO:0000313" key="5">
    <source>
        <dbReference type="EMBL" id="KAK5096058.1"/>
    </source>
</evidence>
<dbReference type="Proteomes" id="UP001345013">
    <property type="component" value="Unassembled WGS sequence"/>
</dbReference>